<feature type="compositionally biased region" description="Polar residues" evidence="11">
    <location>
        <begin position="252"/>
        <end position="266"/>
    </location>
</feature>
<dbReference type="PRINTS" id="PR01270">
    <property type="entry name" value="HDASUPER"/>
</dbReference>
<feature type="compositionally biased region" description="Low complexity" evidence="11">
    <location>
        <begin position="814"/>
        <end position="831"/>
    </location>
</feature>
<evidence type="ECO:0000313" key="13">
    <source>
        <dbReference type="EMBL" id="CAF3004839.1"/>
    </source>
</evidence>
<feature type="domain" description="Histone deacetylase" evidence="12">
    <location>
        <begin position="452"/>
        <end position="718"/>
    </location>
</feature>
<dbReference type="Gene3D" id="3.40.800.20">
    <property type="entry name" value="Histone deacetylase domain"/>
    <property type="match status" value="1"/>
</dbReference>
<reference evidence="13" key="1">
    <citation type="submission" date="2021-02" db="EMBL/GenBank/DDBJ databases">
        <authorList>
            <person name="Bekaert M."/>
        </authorList>
    </citation>
    <scope>NUCLEOTIDE SEQUENCE</scope>
    <source>
        <strain evidence="13">IoA-00</strain>
    </source>
</reference>
<dbReference type="PANTHER" id="PTHR10625">
    <property type="entry name" value="HISTONE DEACETYLASE HDAC1-RELATED"/>
    <property type="match status" value="1"/>
</dbReference>
<dbReference type="InterPro" id="IPR023801">
    <property type="entry name" value="His_deacetylse_dom"/>
</dbReference>
<evidence type="ECO:0000259" key="12">
    <source>
        <dbReference type="Pfam" id="PF00850"/>
    </source>
</evidence>
<dbReference type="Proteomes" id="UP000675881">
    <property type="component" value="Chromosome 7"/>
</dbReference>
<evidence type="ECO:0000256" key="9">
    <source>
        <dbReference type="ARBA" id="ARBA00023242"/>
    </source>
</evidence>
<sequence length="831" mass="91831">MAESANYFCEIISHVYHLVKPLIVYDKKGKGGFREMVLKISYGAVGEEGHLSKMSTYLQSIGFTKVKAMDICMQAFTDSFGRNFELLQQSQENQLSQYIQQVELPRHRSNSTTSSPTNNATINASLGAGSPRDIDQKERHRLRFIKQKSLNDQSAVASPEVKKHLQEFVLQKKRKEASMVNLKSEILCSNASQSSSSTHHPILRKTASESNLLKMKSKRADIRSSVTPYARFGSHGPTQPVIPEGSVVHDSAPSSPQTTEDSTIGGSPSSCSYSMSPHVPSNVVTTSTTPPTTSHHSHHSRYENSLRSTLVERNNLIIVGNEDSSINSKSLPNIPSAIGRAALINKAVGRRSPPTNMSNRLPHHPSMMVRRTKSSAILPLRKHLIEKQRSADEEQYFQQKLNERRIHSLATSVRSSGISQLLLGDLNPPSTGLGFDSIMLNHTCKCGNNAAHIENPSRASHIWNRLIEQGLVAHCKRISRKATLEEIQSSHSENHTLLYGSDMISRKSTTSYGPKFSMLEFLRTAVGTLIEISEMVVNDELKNGFAIIRPPGHHAEYEEAMGFCYFNSVAITANRLLLSPNVTKVMILDWAIHHGNGTQKAFYDNPNVLYISLHRHDNGNFYPGTGSLTECGHGPGLGFNVNIAWTGDLIPPMGDSEYLAAFRNIVMPIAREFNPDVVLVSAGFDAAIGHNHPIGGYHVSTACFAYMTLQLQQIAGASEQCVRALLKFPIEKISEAELARRPTAIAVETLQKTLAIQALYWNSLKGGCETAFLSHLEAWEKEREEADALSAMATLSMQQHRNSTSILAEHNHLHQSSSHQPSSTPITISYY</sequence>
<evidence type="ECO:0000256" key="8">
    <source>
        <dbReference type="ARBA" id="ARBA00023163"/>
    </source>
</evidence>
<dbReference type="InterPro" id="IPR023696">
    <property type="entry name" value="Ureohydrolase_dom_sf"/>
</dbReference>
<dbReference type="PANTHER" id="PTHR10625:SF5">
    <property type="entry name" value="HISTONE DEACETYLASE"/>
    <property type="match status" value="1"/>
</dbReference>
<gene>
    <name evidence="13" type="ORF">LSAA_13368</name>
</gene>
<proteinExistence type="inferred from homology"/>
<keyword evidence="9" id="KW-0539">Nucleus</keyword>
<dbReference type="AlphaFoldDB" id="A0A7R8D2N9"/>
<evidence type="ECO:0000313" key="14">
    <source>
        <dbReference type="Proteomes" id="UP000675881"/>
    </source>
</evidence>
<keyword evidence="5 13" id="KW-0378">Hydrolase</keyword>
<feature type="region of interest" description="Disordered" evidence="11">
    <location>
        <begin position="192"/>
        <end position="303"/>
    </location>
</feature>
<evidence type="ECO:0000256" key="3">
    <source>
        <dbReference type="ARBA" id="ARBA00012111"/>
    </source>
</evidence>
<comment type="catalytic activity">
    <reaction evidence="10">
        <text>N(6)-acetyl-L-lysyl-[histone] + H2O = L-lysyl-[histone] + acetate</text>
        <dbReference type="Rhea" id="RHEA:58196"/>
        <dbReference type="Rhea" id="RHEA-COMP:9845"/>
        <dbReference type="Rhea" id="RHEA-COMP:11338"/>
        <dbReference type="ChEBI" id="CHEBI:15377"/>
        <dbReference type="ChEBI" id="CHEBI:29969"/>
        <dbReference type="ChEBI" id="CHEBI:30089"/>
        <dbReference type="ChEBI" id="CHEBI:61930"/>
        <dbReference type="EC" id="3.5.1.98"/>
    </reaction>
</comment>
<comment type="similarity">
    <text evidence="2">Belongs to the histone deacetylase family. HD type 2 subfamily.</text>
</comment>
<feature type="region of interest" description="Disordered" evidence="11">
    <location>
        <begin position="106"/>
        <end position="132"/>
    </location>
</feature>
<organism evidence="13 14">
    <name type="scientific">Lepeophtheirus salmonis</name>
    <name type="common">Salmon louse</name>
    <name type="synonym">Caligus salmonis</name>
    <dbReference type="NCBI Taxonomy" id="72036"/>
    <lineage>
        <taxon>Eukaryota</taxon>
        <taxon>Metazoa</taxon>
        <taxon>Ecdysozoa</taxon>
        <taxon>Arthropoda</taxon>
        <taxon>Crustacea</taxon>
        <taxon>Multicrustacea</taxon>
        <taxon>Hexanauplia</taxon>
        <taxon>Copepoda</taxon>
        <taxon>Siphonostomatoida</taxon>
        <taxon>Caligidae</taxon>
        <taxon>Lepeophtheirus</taxon>
    </lineage>
</organism>
<feature type="region of interest" description="Disordered" evidence="11">
    <location>
        <begin position="810"/>
        <end position="831"/>
    </location>
</feature>
<keyword evidence="14" id="KW-1185">Reference proteome</keyword>
<feature type="compositionally biased region" description="Low complexity" evidence="11">
    <location>
        <begin position="267"/>
        <end position="294"/>
    </location>
</feature>
<dbReference type="SUPFAM" id="SSF52768">
    <property type="entry name" value="Arginase/deacetylase"/>
    <property type="match status" value="1"/>
</dbReference>
<dbReference type="InterPro" id="IPR000286">
    <property type="entry name" value="HDACs"/>
</dbReference>
<accession>A0A7R8D2N9</accession>
<evidence type="ECO:0000256" key="7">
    <source>
        <dbReference type="ARBA" id="ARBA00023015"/>
    </source>
</evidence>
<evidence type="ECO:0000256" key="2">
    <source>
        <dbReference type="ARBA" id="ARBA00007738"/>
    </source>
</evidence>
<dbReference type="GO" id="GO:0000118">
    <property type="term" value="C:histone deacetylase complex"/>
    <property type="evidence" value="ECO:0007669"/>
    <property type="project" value="TreeGrafter"/>
</dbReference>
<protein>
    <recommendedName>
        <fullName evidence="3">histone deacetylase</fullName>
        <ecNumber evidence="3">3.5.1.98</ecNumber>
    </recommendedName>
</protein>
<evidence type="ECO:0000256" key="11">
    <source>
        <dbReference type="SAM" id="MobiDB-lite"/>
    </source>
</evidence>
<keyword evidence="4" id="KW-0678">Repressor</keyword>
<evidence type="ECO:0000256" key="5">
    <source>
        <dbReference type="ARBA" id="ARBA00022801"/>
    </source>
</evidence>
<dbReference type="EMBL" id="HG994586">
    <property type="protein sequence ID" value="CAF3004839.1"/>
    <property type="molecule type" value="Genomic_DNA"/>
</dbReference>
<evidence type="ECO:0000256" key="6">
    <source>
        <dbReference type="ARBA" id="ARBA00022853"/>
    </source>
</evidence>
<keyword evidence="6" id="KW-0156">Chromatin regulator</keyword>
<dbReference type="InterPro" id="IPR037138">
    <property type="entry name" value="His_deacetylse_dom_sf"/>
</dbReference>
<evidence type="ECO:0000256" key="10">
    <source>
        <dbReference type="ARBA" id="ARBA00048287"/>
    </source>
</evidence>
<feature type="compositionally biased region" description="Low complexity" evidence="11">
    <location>
        <begin position="110"/>
        <end position="125"/>
    </location>
</feature>
<comment type="subcellular location">
    <subcellularLocation>
        <location evidence="1">Nucleus</location>
    </subcellularLocation>
</comment>
<dbReference type="EC" id="3.5.1.98" evidence="3"/>
<keyword evidence="8" id="KW-0804">Transcription</keyword>
<dbReference type="GO" id="GO:0141221">
    <property type="term" value="F:histone deacetylase activity, hydrolytic mechanism"/>
    <property type="evidence" value="ECO:0007669"/>
    <property type="project" value="UniProtKB-EC"/>
</dbReference>
<dbReference type="OrthoDB" id="5232919at2759"/>
<name>A0A7R8D2N9_LEPSM</name>
<keyword evidence="7" id="KW-0805">Transcription regulation</keyword>
<dbReference type="Pfam" id="PF00850">
    <property type="entry name" value="Hist_deacetyl"/>
    <property type="match status" value="1"/>
</dbReference>
<evidence type="ECO:0000256" key="1">
    <source>
        <dbReference type="ARBA" id="ARBA00004123"/>
    </source>
</evidence>
<dbReference type="GO" id="GO:0040029">
    <property type="term" value="P:epigenetic regulation of gene expression"/>
    <property type="evidence" value="ECO:0007669"/>
    <property type="project" value="TreeGrafter"/>
</dbReference>
<evidence type="ECO:0000256" key="4">
    <source>
        <dbReference type="ARBA" id="ARBA00022491"/>
    </source>
</evidence>